<reference evidence="1 2" key="1">
    <citation type="submission" date="2018-02" db="EMBL/GenBank/DDBJ databases">
        <title>Complete genome of Nitrosopumilus ureaphilus PS0.</title>
        <authorList>
            <person name="Qin W."/>
            <person name="Zheng Y."/>
            <person name="Stahl D.A."/>
        </authorList>
    </citation>
    <scope>NUCLEOTIDE SEQUENCE [LARGE SCALE GENOMIC DNA]</scope>
    <source>
        <strain evidence="1 2">PS0</strain>
    </source>
</reference>
<sequence length="131" mass="14958">MATLNEYWGNLEDKYITAGLVDQNGNDVVDYTRIPNGQIIYKLSSRYYPAICEDGQKIRGESRYPEPIPIKQKVSDVFFKTGDIGLYPDDKGRYFFDFVSGSETDVEFHPNVHVILKDTKMQSGKQTIGFC</sequence>
<name>A0A7D5M4C2_9ARCH</name>
<dbReference type="KEGG" id="nue:C5F50_01095"/>
<keyword evidence="2" id="KW-1185">Reference proteome</keyword>
<dbReference type="EMBL" id="CP026995">
    <property type="protein sequence ID" value="QLH05831.1"/>
    <property type="molecule type" value="Genomic_DNA"/>
</dbReference>
<evidence type="ECO:0000313" key="1">
    <source>
        <dbReference type="EMBL" id="QLH05831.1"/>
    </source>
</evidence>
<accession>A0A7D5M4C2</accession>
<gene>
    <name evidence="1" type="ORF">C5F50_01095</name>
</gene>
<evidence type="ECO:0000313" key="2">
    <source>
        <dbReference type="Proteomes" id="UP000509478"/>
    </source>
</evidence>
<proteinExistence type="predicted"/>
<dbReference type="AlphaFoldDB" id="A0A7D5M4C2"/>
<dbReference type="RefSeq" id="WP_179371899.1">
    <property type="nucleotide sequence ID" value="NZ_CP026995.1"/>
</dbReference>
<protein>
    <submittedName>
        <fullName evidence="1">Uncharacterized protein</fullName>
    </submittedName>
</protein>
<dbReference type="GeneID" id="56066614"/>
<dbReference type="Proteomes" id="UP000509478">
    <property type="component" value="Chromosome"/>
</dbReference>
<organism evidence="1 2">
    <name type="scientific">Nitrosopumilus ureiphilus</name>
    <dbReference type="NCBI Taxonomy" id="1470067"/>
    <lineage>
        <taxon>Archaea</taxon>
        <taxon>Nitrososphaerota</taxon>
        <taxon>Nitrososphaeria</taxon>
        <taxon>Nitrosopumilales</taxon>
        <taxon>Nitrosopumilaceae</taxon>
        <taxon>Nitrosopumilus</taxon>
    </lineage>
</organism>